<dbReference type="InterPro" id="IPR011650">
    <property type="entry name" value="Peptidase_M20_dimer"/>
</dbReference>
<dbReference type="InterPro" id="IPR002298">
    <property type="entry name" value="DNA_polymerase_A"/>
</dbReference>
<dbReference type="EMBL" id="PGVE01000017">
    <property type="protein sequence ID" value="PLS08514.1"/>
    <property type="molecule type" value="Genomic_DNA"/>
</dbReference>
<gene>
    <name evidence="6" type="ORF">CVD27_03690</name>
</gene>
<dbReference type="Pfam" id="PF07687">
    <property type="entry name" value="M20_dimer"/>
    <property type="match status" value="1"/>
</dbReference>
<keyword evidence="3" id="KW-0479">Metal-binding</keyword>
<feature type="binding site" evidence="4">
    <location>
        <position position="221"/>
    </location>
    <ligand>
        <name>allantoate</name>
        <dbReference type="ChEBI" id="CHEBI:17536"/>
    </ligand>
</feature>
<dbReference type="GO" id="GO:0003887">
    <property type="term" value="F:DNA-directed DNA polymerase activity"/>
    <property type="evidence" value="ECO:0007669"/>
    <property type="project" value="InterPro"/>
</dbReference>
<dbReference type="InterPro" id="IPR036264">
    <property type="entry name" value="Bact_exopeptidase_dim_dom"/>
</dbReference>
<feature type="binding site" evidence="3">
    <location>
        <position position="196"/>
    </location>
    <ligand>
        <name>Zn(2+)</name>
        <dbReference type="ChEBI" id="CHEBI:29105"/>
        <label>1</label>
    </ligand>
</feature>
<dbReference type="GO" id="GO:0006261">
    <property type="term" value="P:DNA-templated DNA replication"/>
    <property type="evidence" value="ECO:0007669"/>
    <property type="project" value="InterPro"/>
</dbReference>
<evidence type="ECO:0000256" key="1">
    <source>
        <dbReference type="ARBA" id="ARBA00006153"/>
    </source>
</evidence>
<comment type="similarity">
    <text evidence="1">Belongs to the peptidase M20 family.</text>
</comment>
<dbReference type="NCBIfam" id="NF006771">
    <property type="entry name" value="PRK09290.1-5"/>
    <property type="match status" value="1"/>
</dbReference>
<dbReference type="NCBIfam" id="TIGR01879">
    <property type="entry name" value="hydantase"/>
    <property type="match status" value="1"/>
</dbReference>
<comment type="caution">
    <text evidence="6">The sequence shown here is derived from an EMBL/GenBank/DDBJ whole genome shotgun (WGS) entry which is preliminary data.</text>
</comment>
<dbReference type="PIRSF" id="PIRSF001235">
    <property type="entry name" value="Amidase_carbamoylase"/>
    <property type="match status" value="1"/>
</dbReference>
<keyword evidence="7" id="KW-1185">Reference proteome</keyword>
<dbReference type="InterPro" id="IPR010158">
    <property type="entry name" value="Amidase_Cbmase"/>
</dbReference>
<dbReference type="InterPro" id="IPR002933">
    <property type="entry name" value="Peptidase_M20"/>
</dbReference>
<dbReference type="GO" id="GO:0016813">
    <property type="term" value="F:hydrolase activity, acting on carbon-nitrogen (but not peptide) bonds, in linear amidines"/>
    <property type="evidence" value="ECO:0007669"/>
    <property type="project" value="InterPro"/>
</dbReference>
<feature type="binding site" evidence="4">
    <location>
        <position position="294"/>
    </location>
    <ligand>
        <name>allantoate</name>
        <dbReference type="ChEBI" id="CHEBI:17536"/>
    </ligand>
</feature>
<keyword evidence="3" id="KW-0862">Zinc</keyword>
<dbReference type="GO" id="GO:0046872">
    <property type="term" value="F:metal ion binding"/>
    <property type="evidence" value="ECO:0007669"/>
    <property type="project" value="UniProtKB-KW"/>
</dbReference>
<dbReference type="AlphaFoldDB" id="A0A2N5HSM0"/>
<proteinExistence type="inferred from homology"/>
<evidence type="ECO:0000256" key="4">
    <source>
        <dbReference type="PIRSR" id="PIRSR001235-2"/>
    </source>
</evidence>
<feature type="binding site" evidence="3">
    <location>
        <position position="87"/>
    </location>
    <ligand>
        <name>Zn(2+)</name>
        <dbReference type="ChEBI" id="CHEBI:29105"/>
        <label>1</label>
    </ligand>
</feature>
<evidence type="ECO:0000259" key="5">
    <source>
        <dbReference type="Pfam" id="PF07687"/>
    </source>
</evidence>
<feature type="binding site" evidence="4">
    <location>
        <position position="281"/>
    </location>
    <ligand>
        <name>allantoate</name>
        <dbReference type="ChEBI" id="CHEBI:17536"/>
    </ligand>
</feature>
<feature type="binding site" evidence="3">
    <location>
        <position position="133"/>
    </location>
    <ligand>
        <name>Zn(2+)</name>
        <dbReference type="ChEBI" id="CHEBI:29105"/>
        <label>2</label>
    </ligand>
</feature>
<dbReference type="NCBIfam" id="NF006768">
    <property type="entry name" value="PRK09290.1-1"/>
    <property type="match status" value="1"/>
</dbReference>
<evidence type="ECO:0000256" key="2">
    <source>
        <dbReference type="ARBA" id="ARBA00022801"/>
    </source>
</evidence>
<keyword evidence="2 6" id="KW-0378">Hydrolase</keyword>
<feature type="binding site" evidence="3">
    <location>
        <position position="98"/>
    </location>
    <ligand>
        <name>Zn(2+)</name>
        <dbReference type="ChEBI" id="CHEBI:29105"/>
        <label>2</label>
    </ligand>
</feature>
<dbReference type="Pfam" id="PF01546">
    <property type="entry name" value="Peptidase_M20"/>
    <property type="match status" value="1"/>
</dbReference>
<dbReference type="OrthoDB" id="9808195at2"/>
<dbReference type="PANTHER" id="PTHR32494:SF5">
    <property type="entry name" value="ALLANTOATE AMIDOHYDROLASE"/>
    <property type="match status" value="1"/>
</dbReference>
<name>A0A2N5HSM0_9BACI</name>
<sequence>MAIQVNKQLLEKGQVGAMIEWLASFGQTENGGVTRLLYSPAWQEAQYALKNIMDQMKLDTYFDRVGNLFGRLQGTNPNLKTILTGSHIDTVVDGGKYDGAYGIIASLIAAARLFNQYGYPKKTIEVVSLCEEEGSRFPLTFWGSRNITGDYNLVQVENVLDGEGVSFLDAMKNAGFDPDTYVSPVRHDIERFVEIHIEQGMVLEKNEKQIGLVTHIVGQRRYSIQVYGESNHAGTTPMQYRKDAVSTASQLISFLTKKTEEVDTRLVATVGKLTVKPNVPNVVAGKVEFTLDIRHHEEKVIEQYCNEIFNEFKRFTNALDMEVSISQWMDVMPVRMDEQMTLLAKEIAEERKLLYQEMISGAGHDAQVFGKIYPTSLLFVPSQKGISHSPCELTSLKDLEAGIDLLTEFLYKLAY</sequence>
<evidence type="ECO:0000256" key="3">
    <source>
        <dbReference type="PIRSR" id="PIRSR001235-1"/>
    </source>
</evidence>
<reference evidence="6 7" key="1">
    <citation type="submission" date="2017-11" db="EMBL/GenBank/DDBJ databases">
        <title>Comparitive Functional Genomics of Dry Heat Resistant strains isolated from the Viking Spacecraft.</title>
        <authorList>
            <person name="Seuylemezian A."/>
            <person name="Cooper K."/>
            <person name="Vaishampayan P."/>
        </authorList>
    </citation>
    <scope>NUCLEOTIDE SEQUENCE [LARGE SCALE GENOMIC DNA]</scope>
    <source>
        <strain evidence="6 7">V32-6</strain>
    </source>
</reference>
<feature type="binding site" evidence="3">
    <location>
        <position position="98"/>
    </location>
    <ligand>
        <name>Zn(2+)</name>
        <dbReference type="ChEBI" id="CHEBI:29105"/>
        <label>1</label>
    </ligand>
</feature>
<dbReference type="SUPFAM" id="SSF53187">
    <property type="entry name" value="Zn-dependent exopeptidases"/>
    <property type="match status" value="1"/>
</dbReference>
<dbReference type="PANTHER" id="PTHR32494">
    <property type="entry name" value="ALLANTOATE DEIMINASE-RELATED"/>
    <property type="match status" value="1"/>
</dbReference>
<dbReference type="Gene3D" id="3.30.70.360">
    <property type="match status" value="1"/>
</dbReference>
<dbReference type="PRINTS" id="PR00868">
    <property type="entry name" value="DNAPOLI"/>
</dbReference>
<accession>A0A2N5HSM0</accession>
<dbReference type="CDD" id="cd03884">
    <property type="entry name" value="M20_bAS"/>
    <property type="match status" value="1"/>
</dbReference>
<dbReference type="Gene3D" id="3.40.630.10">
    <property type="entry name" value="Zn peptidases"/>
    <property type="match status" value="1"/>
</dbReference>
<evidence type="ECO:0000313" key="6">
    <source>
        <dbReference type="EMBL" id="PLS08514.1"/>
    </source>
</evidence>
<feature type="domain" description="Peptidase M20 dimerisation" evidence="5">
    <location>
        <begin position="218"/>
        <end position="312"/>
    </location>
</feature>
<dbReference type="RefSeq" id="WP_101646532.1">
    <property type="nucleotide sequence ID" value="NZ_PGVE01000017.1"/>
</dbReference>
<comment type="cofactor">
    <cofactor evidence="3">
        <name>Zn(2+)</name>
        <dbReference type="ChEBI" id="CHEBI:29105"/>
    </cofactor>
    <text evidence="3">Binds 2 Zn(2+) ions per subunit.</text>
</comment>
<protein>
    <submittedName>
        <fullName evidence="6">Allantoate amidohydrolase</fullName>
    </submittedName>
</protein>
<dbReference type="Proteomes" id="UP000234950">
    <property type="component" value="Unassembled WGS sequence"/>
</dbReference>
<feature type="binding site" evidence="3">
    <location>
        <position position="388"/>
    </location>
    <ligand>
        <name>Zn(2+)</name>
        <dbReference type="ChEBI" id="CHEBI:29105"/>
        <label>2</label>
    </ligand>
</feature>
<dbReference type="SUPFAM" id="SSF55031">
    <property type="entry name" value="Bacterial exopeptidase dimerisation domain"/>
    <property type="match status" value="1"/>
</dbReference>
<evidence type="ECO:0000313" key="7">
    <source>
        <dbReference type="Proteomes" id="UP000234950"/>
    </source>
</evidence>
<organism evidence="6 7">
    <name type="scientific">Neobacillus cucumis</name>
    <dbReference type="NCBI Taxonomy" id="1740721"/>
    <lineage>
        <taxon>Bacteria</taxon>
        <taxon>Bacillati</taxon>
        <taxon>Bacillota</taxon>
        <taxon>Bacilli</taxon>
        <taxon>Bacillales</taxon>
        <taxon>Bacillaceae</taxon>
        <taxon>Neobacillus</taxon>
    </lineage>
</organism>